<sequence length="161" mass="18372">MTTARTGEDRITWFVWLIQQPFFQDGNDIRSQRSASHLSAFAKATDVGACTEHHILTPNCGQFAVAQTRLNRYKKQRSVAVADPRSYVRRPYQSGGLAFSQKLNSAVLAVFRWNCKNALTLQKQRRLAERDEPEEGMHGGKPRVACLHRMRLTRENGHLSF</sequence>
<name>A0A6J5FAH2_9BURK</name>
<dbReference type="Proteomes" id="UP000494363">
    <property type="component" value="Unassembled WGS sequence"/>
</dbReference>
<reference evidence="1 2" key="1">
    <citation type="submission" date="2020-04" db="EMBL/GenBank/DDBJ databases">
        <authorList>
            <person name="De Canck E."/>
        </authorList>
    </citation>
    <scope>NUCLEOTIDE SEQUENCE [LARGE SCALE GENOMIC DNA]</scope>
    <source>
        <strain evidence="1 2">LMG 29542</strain>
    </source>
</reference>
<keyword evidence="2" id="KW-1185">Reference proteome</keyword>
<evidence type="ECO:0000313" key="1">
    <source>
        <dbReference type="EMBL" id="CAB3774447.1"/>
    </source>
</evidence>
<protein>
    <submittedName>
        <fullName evidence="1">Uncharacterized protein</fullName>
    </submittedName>
</protein>
<evidence type="ECO:0000313" key="2">
    <source>
        <dbReference type="Proteomes" id="UP000494363"/>
    </source>
</evidence>
<accession>A0A6J5FAH2</accession>
<gene>
    <name evidence="1" type="ORF">LMG29542_07824</name>
</gene>
<proteinExistence type="predicted"/>
<dbReference type="AlphaFoldDB" id="A0A6J5FAH2"/>
<organism evidence="1 2">
    <name type="scientific">Paraburkholderia humisilvae</name>
    <dbReference type="NCBI Taxonomy" id="627669"/>
    <lineage>
        <taxon>Bacteria</taxon>
        <taxon>Pseudomonadati</taxon>
        <taxon>Pseudomonadota</taxon>
        <taxon>Betaproteobacteria</taxon>
        <taxon>Burkholderiales</taxon>
        <taxon>Burkholderiaceae</taxon>
        <taxon>Paraburkholderia</taxon>
    </lineage>
</organism>
<dbReference type="EMBL" id="CADIKH010000117">
    <property type="protein sequence ID" value="CAB3774447.1"/>
    <property type="molecule type" value="Genomic_DNA"/>
</dbReference>